<dbReference type="InterPro" id="IPR004843">
    <property type="entry name" value="Calcineurin-like_PHP"/>
</dbReference>
<dbReference type="InterPro" id="IPR033308">
    <property type="entry name" value="PGAP5/Cdc1/Ted1"/>
</dbReference>
<dbReference type="Gene3D" id="3.60.21.10">
    <property type="match status" value="1"/>
</dbReference>
<dbReference type="PANTHER" id="PTHR13315:SF4">
    <property type="entry name" value="METALLOPHOSPHOESTERASE, ISOFORM E"/>
    <property type="match status" value="1"/>
</dbReference>
<keyword evidence="2 5" id="KW-0812">Transmembrane</keyword>
<keyword evidence="3 5" id="KW-1133">Transmembrane helix</keyword>
<evidence type="ECO:0000256" key="2">
    <source>
        <dbReference type="ARBA" id="ARBA00022692"/>
    </source>
</evidence>
<dbReference type="SUPFAM" id="SSF56300">
    <property type="entry name" value="Metallo-dependent phosphatases"/>
    <property type="match status" value="1"/>
</dbReference>
<dbReference type="Proteomes" id="UP001202479">
    <property type="component" value="Unassembled WGS sequence"/>
</dbReference>
<evidence type="ECO:0000256" key="1">
    <source>
        <dbReference type="ARBA" id="ARBA00004141"/>
    </source>
</evidence>
<dbReference type="Pfam" id="PF00149">
    <property type="entry name" value="Metallophos"/>
    <property type="match status" value="1"/>
</dbReference>
<evidence type="ECO:0000313" key="8">
    <source>
        <dbReference type="Proteomes" id="UP001202479"/>
    </source>
</evidence>
<evidence type="ECO:0000256" key="3">
    <source>
        <dbReference type="ARBA" id="ARBA00022989"/>
    </source>
</evidence>
<keyword evidence="4 5" id="KW-0472">Membrane</keyword>
<organism evidence="7 8">
    <name type="scientific">Candida oxycetoniae</name>
    <dbReference type="NCBI Taxonomy" id="497107"/>
    <lineage>
        <taxon>Eukaryota</taxon>
        <taxon>Fungi</taxon>
        <taxon>Dikarya</taxon>
        <taxon>Ascomycota</taxon>
        <taxon>Saccharomycotina</taxon>
        <taxon>Pichiomycetes</taxon>
        <taxon>Debaryomycetaceae</taxon>
        <taxon>Candida/Lodderomyces clade</taxon>
        <taxon>Candida</taxon>
    </lineage>
</organism>
<dbReference type="PANTHER" id="PTHR13315">
    <property type="entry name" value="METALLO PHOSPHOESTERASE RELATED"/>
    <property type="match status" value="1"/>
</dbReference>
<dbReference type="InterPro" id="IPR029052">
    <property type="entry name" value="Metallo-depent_PP-like"/>
</dbReference>
<feature type="transmembrane region" description="Helical" evidence="5">
    <location>
        <begin position="344"/>
        <end position="363"/>
    </location>
</feature>
<protein>
    <recommendedName>
        <fullName evidence="6">Calcineurin-like phosphoesterase domain-containing protein</fullName>
    </recommendedName>
</protein>
<feature type="transmembrane region" description="Helical" evidence="5">
    <location>
        <begin position="399"/>
        <end position="418"/>
    </location>
</feature>
<sequence>MQTSLLSLIRNLKLNHISRREKLLLGIFTIWLVIFYINETIVPYGTASKCKWPSLTTEKSSTSEKQSNILLIADPQLIDNHTYPGRNELLLKLSQHTVDQYLKRNYQALQYQLQPSHIVFLGDLLDNGRASTDEYFNREVARFKSIFPFGNNVFTNLPGNHDIGFGDLIRVAVRDRFSRTFGEPNTLLNINGVDIIMLDTTSLSSTKDVIRTSAQNFVLQLPQKTSPRVLFSHVPLFRDINLSCGPHRESSHFNVLGHGYQYQNSLVPDISKQLLDTIEPDLIFSGDDHDYCDIEHEGGVREITVKSMSMAMGIKYPAVQLLSFISNGEKMQYKTEICYLQTPYINVVVYIILAIISIAIILVQNMRSKLNMRKGQYSILPLNNYQGNTVYKRRLIVDCFKECLVAGIGVLCIYRFLIVK</sequence>
<evidence type="ECO:0000259" key="6">
    <source>
        <dbReference type="Pfam" id="PF00149"/>
    </source>
</evidence>
<evidence type="ECO:0000256" key="5">
    <source>
        <dbReference type="SAM" id="Phobius"/>
    </source>
</evidence>
<name>A0AAI9WXD9_9ASCO</name>
<keyword evidence="8" id="KW-1185">Reference proteome</keyword>
<feature type="domain" description="Calcineurin-like phosphoesterase" evidence="6">
    <location>
        <begin position="69"/>
        <end position="291"/>
    </location>
</feature>
<dbReference type="EMBL" id="JAHUZD010000107">
    <property type="protein sequence ID" value="KAI3404137.2"/>
    <property type="molecule type" value="Genomic_DNA"/>
</dbReference>
<dbReference type="GO" id="GO:0016787">
    <property type="term" value="F:hydrolase activity"/>
    <property type="evidence" value="ECO:0007669"/>
    <property type="project" value="InterPro"/>
</dbReference>
<accession>A0AAI9WXD9</accession>
<comment type="caution">
    <text evidence="7">The sequence shown here is derived from an EMBL/GenBank/DDBJ whole genome shotgun (WGS) entry which is preliminary data.</text>
</comment>
<evidence type="ECO:0000256" key="4">
    <source>
        <dbReference type="ARBA" id="ARBA00023136"/>
    </source>
</evidence>
<comment type="subcellular location">
    <subcellularLocation>
        <location evidence="1">Membrane</location>
        <topology evidence="1">Multi-pass membrane protein</topology>
    </subcellularLocation>
</comment>
<reference evidence="7" key="1">
    <citation type="journal article" date="2022" name="DNA Res.">
        <title>Genome analysis of five recently described species of the CUG-Ser clade uncovers Candida theae as a new hybrid lineage with pathogenic potential in the Candida parapsilosis species complex.</title>
        <authorList>
            <person name="Mixao V."/>
            <person name="Del Olmo V."/>
            <person name="Hegedusova E."/>
            <person name="Saus E."/>
            <person name="Pryszcz L."/>
            <person name="Cillingova A."/>
            <person name="Nosek J."/>
            <person name="Gabaldon T."/>
        </authorList>
    </citation>
    <scope>NUCLEOTIDE SEQUENCE</scope>
    <source>
        <strain evidence="7">CBS 10844</strain>
    </source>
</reference>
<feature type="transmembrane region" description="Helical" evidence="5">
    <location>
        <begin position="21"/>
        <end position="38"/>
    </location>
</feature>
<proteinExistence type="predicted"/>
<dbReference type="GO" id="GO:0005783">
    <property type="term" value="C:endoplasmic reticulum"/>
    <property type="evidence" value="ECO:0007669"/>
    <property type="project" value="TreeGrafter"/>
</dbReference>
<dbReference type="RefSeq" id="XP_049179882.1">
    <property type="nucleotide sequence ID" value="XM_049324329.1"/>
</dbReference>
<dbReference type="AlphaFoldDB" id="A0AAI9WXD9"/>
<evidence type="ECO:0000313" key="7">
    <source>
        <dbReference type="EMBL" id="KAI3404137.2"/>
    </source>
</evidence>
<gene>
    <name evidence="7" type="ORF">KGF56_003037</name>
</gene>
<dbReference type="GO" id="GO:0016020">
    <property type="term" value="C:membrane"/>
    <property type="evidence" value="ECO:0007669"/>
    <property type="project" value="UniProtKB-SubCell"/>
</dbReference>
<dbReference type="GO" id="GO:0006506">
    <property type="term" value="P:GPI anchor biosynthetic process"/>
    <property type="evidence" value="ECO:0007669"/>
    <property type="project" value="InterPro"/>
</dbReference>
<dbReference type="GeneID" id="73380654"/>